<protein>
    <submittedName>
        <fullName evidence="1">Uncharacterized protein</fullName>
    </submittedName>
</protein>
<name>D5A8Z7_PICSI</name>
<evidence type="ECO:0000313" key="1">
    <source>
        <dbReference type="EMBL" id="ADE76016.1"/>
    </source>
</evidence>
<dbReference type="EMBL" id="BT122646">
    <property type="protein sequence ID" value="ADE76016.1"/>
    <property type="molecule type" value="mRNA"/>
</dbReference>
<proteinExistence type="evidence at transcript level"/>
<accession>D5A8Z7</accession>
<reference evidence="1" key="1">
    <citation type="submission" date="2010-04" db="EMBL/GenBank/DDBJ databases">
        <authorList>
            <person name="Reid K.E."/>
            <person name="Liao N."/>
            <person name="Chan S."/>
            <person name="Docking R."/>
            <person name="Taylor G."/>
            <person name="Moore R."/>
            <person name="Mayo M."/>
            <person name="Munro S."/>
            <person name="King J."/>
            <person name="Yanchuk A."/>
            <person name="Holt R."/>
            <person name="Jones S."/>
            <person name="Marra M."/>
            <person name="Ritland C.E."/>
            <person name="Ritland K."/>
            <person name="Bohlmann J."/>
        </authorList>
    </citation>
    <scope>NUCLEOTIDE SEQUENCE</scope>
    <source>
        <tissue evidence="1">Buds collected with no treatment. Collection October 2007</tissue>
    </source>
</reference>
<sequence length="59" mass="6778">METNSRRSNTFPHKQGLYTNWVCELDMFCTKLVLGHSVLLKASSMEAFGLVVTFIKRLK</sequence>
<organism evidence="1">
    <name type="scientific">Picea sitchensis</name>
    <name type="common">Sitka spruce</name>
    <name type="synonym">Pinus sitchensis</name>
    <dbReference type="NCBI Taxonomy" id="3332"/>
    <lineage>
        <taxon>Eukaryota</taxon>
        <taxon>Viridiplantae</taxon>
        <taxon>Streptophyta</taxon>
        <taxon>Embryophyta</taxon>
        <taxon>Tracheophyta</taxon>
        <taxon>Spermatophyta</taxon>
        <taxon>Pinopsida</taxon>
        <taxon>Pinidae</taxon>
        <taxon>Conifers I</taxon>
        <taxon>Pinales</taxon>
        <taxon>Pinaceae</taxon>
        <taxon>Picea</taxon>
    </lineage>
</organism>
<dbReference type="AlphaFoldDB" id="D5A8Z7"/>